<dbReference type="PATRIC" id="fig|1191523.3.peg.2021"/>
<evidence type="ECO:0000256" key="11">
    <source>
        <dbReference type="ARBA" id="ARBA00036357"/>
    </source>
</evidence>
<dbReference type="PROSITE" id="PS00766">
    <property type="entry name" value="THF_DHG_CYH_1"/>
    <property type="match status" value="1"/>
</dbReference>
<evidence type="ECO:0000256" key="10">
    <source>
        <dbReference type="ARBA" id="ARBA00023268"/>
    </source>
</evidence>
<dbReference type="InterPro" id="IPR020631">
    <property type="entry name" value="THF_DH/CycHdrlase_NAD-bd_dom"/>
</dbReference>
<evidence type="ECO:0000256" key="6">
    <source>
        <dbReference type="ARBA" id="ARBA00022857"/>
    </source>
</evidence>
<dbReference type="CDD" id="cd01080">
    <property type="entry name" value="NAD_bind_m-THF_DH_Cyclohyd"/>
    <property type="match status" value="1"/>
</dbReference>
<dbReference type="PANTHER" id="PTHR48099">
    <property type="entry name" value="C-1-TETRAHYDROFOLATE SYNTHASE, CYTOPLASMIC-RELATED"/>
    <property type="match status" value="1"/>
</dbReference>
<dbReference type="GO" id="GO:0004477">
    <property type="term" value="F:methenyltetrahydrofolate cyclohydrolase activity"/>
    <property type="evidence" value="ECO:0007669"/>
    <property type="project" value="UniProtKB-UniRule"/>
</dbReference>
<evidence type="ECO:0000256" key="4">
    <source>
        <dbReference type="ARBA" id="ARBA00022755"/>
    </source>
</evidence>
<dbReference type="Gene3D" id="3.40.50.720">
    <property type="entry name" value="NAD(P)-binding Rossmann-like Domain"/>
    <property type="match status" value="1"/>
</dbReference>
<gene>
    <name evidence="12" type="primary">folD</name>
    <name evidence="15" type="ordered locus">MROS_1909</name>
</gene>
<dbReference type="eggNOG" id="COG0190">
    <property type="taxonomic scope" value="Bacteria"/>
</dbReference>
<evidence type="ECO:0000313" key="16">
    <source>
        <dbReference type="Proteomes" id="UP000009011"/>
    </source>
</evidence>
<dbReference type="InterPro" id="IPR020867">
    <property type="entry name" value="THF_DH/CycHdrlase_CS"/>
</dbReference>
<evidence type="ECO:0000256" key="9">
    <source>
        <dbReference type="ARBA" id="ARBA00023167"/>
    </source>
</evidence>
<evidence type="ECO:0000256" key="3">
    <source>
        <dbReference type="ARBA" id="ARBA00022605"/>
    </source>
</evidence>
<organism evidence="15 16">
    <name type="scientific">Melioribacter roseus (strain DSM 23840 / JCM 17771 / VKM B-2668 / P3M-2)</name>
    <dbReference type="NCBI Taxonomy" id="1191523"/>
    <lineage>
        <taxon>Bacteria</taxon>
        <taxon>Pseudomonadati</taxon>
        <taxon>Ignavibacteriota</taxon>
        <taxon>Ignavibacteria</taxon>
        <taxon>Ignavibacteriales</taxon>
        <taxon>Melioribacteraceae</taxon>
        <taxon>Melioribacter</taxon>
    </lineage>
</organism>
<dbReference type="EC" id="3.5.4.9" evidence="12"/>
<comment type="similarity">
    <text evidence="12">Belongs to the tetrahydrofolate dehydrogenase/cyclohydrolase family.</text>
</comment>
<evidence type="ECO:0000256" key="1">
    <source>
        <dbReference type="ARBA" id="ARBA00004777"/>
    </source>
</evidence>
<dbReference type="Pfam" id="PF02882">
    <property type="entry name" value="THF_DHG_CYH_C"/>
    <property type="match status" value="1"/>
</dbReference>
<dbReference type="Gene3D" id="3.40.50.10860">
    <property type="entry name" value="Leucine Dehydrogenase, chain A, domain 1"/>
    <property type="match status" value="1"/>
</dbReference>
<comment type="function">
    <text evidence="12">Catalyzes the oxidation of 5,10-methylenetetrahydrofolate to 5,10-methenyltetrahydrofolate and then the hydrolysis of 5,10-methenyltetrahydrofolate to 10-formyltetrahydrofolate.</text>
</comment>
<evidence type="ECO:0000256" key="5">
    <source>
        <dbReference type="ARBA" id="ARBA00022801"/>
    </source>
</evidence>
<evidence type="ECO:0000313" key="15">
    <source>
        <dbReference type="EMBL" id="AFN75141.1"/>
    </source>
</evidence>
<proteinExistence type="inferred from homology"/>
<dbReference type="STRING" id="1191523.MROS_1909"/>
<dbReference type="UniPathway" id="UPA00193"/>
<evidence type="ECO:0000259" key="14">
    <source>
        <dbReference type="Pfam" id="PF02882"/>
    </source>
</evidence>
<dbReference type="PRINTS" id="PR00085">
    <property type="entry name" value="THFDHDRGNASE"/>
</dbReference>
<evidence type="ECO:0000256" key="12">
    <source>
        <dbReference type="HAMAP-Rule" id="MF_01576"/>
    </source>
</evidence>
<name>I7A5H4_MELRP</name>
<keyword evidence="3 12" id="KW-0028">Amino-acid biosynthesis</keyword>
<dbReference type="OrthoDB" id="9803580at2"/>
<keyword evidence="10 12" id="KW-0511">Multifunctional enzyme</keyword>
<dbReference type="FunFam" id="3.40.50.10860:FF:000001">
    <property type="entry name" value="Bifunctional protein FolD"/>
    <property type="match status" value="1"/>
</dbReference>
<dbReference type="Proteomes" id="UP000009011">
    <property type="component" value="Chromosome"/>
</dbReference>
<dbReference type="HAMAP" id="MF_01576">
    <property type="entry name" value="THF_DHG_CYH"/>
    <property type="match status" value="1"/>
</dbReference>
<keyword evidence="16" id="KW-1185">Reference proteome</keyword>
<dbReference type="RefSeq" id="WP_014856573.1">
    <property type="nucleotide sequence ID" value="NC_018178.1"/>
</dbReference>
<comment type="catalytic activity">
    <reaction evidence="11 12">
        <text>(6R)-5,10-methenyltetrahydrofolate + H2O = (6R)-10-formyltetrahydrofolate + H(+)</text>
        <dbReference type="Rhea" id="RHEA:23700"/>
        <dbReference type="ChEBI" id="CHEBI:15377"/>
        <dbReference type="ChEBI" id="CHEBI:15378"/>
        <dbReference type="ChEBI" id="CHEBI:57455"/>
        <dbReference type="ChEBI" id="CHEBI:195366"/>
        <dbReference type="EC" id="3.5.4.9"/>
    </reaction>
</comment>
<evidence type="ECO:0000259" key="13">
    <source>
        <dbReference type="Pfam" id="PF00763"/>
    </source>
</evidence>
<dbReference type="PANTHER" id="PTHR48099:SF5">
    <property type="entry name" value="C-1-TETRAHYDROFOLATE SYNTHASE, CYTOPLASMIC"/>
    <property type="match status" value="1"/>
</dbReference>
<dbReference type="InterPro" id="IPR020630">
    <property type="entry name" value="THF_DH/CycHdrlase_cat_dom"/>
</dbReference>
<accession>I7A5H4</accession>
<keyword evidence="4 12" id="KW-0658">Purine biosynthesis</keyword>
<dbReference type="SUPFAM" id="SSF53223">
    <property type="entry name" value="Aminoacid dehydrogenase-like, N-terminal domain"/>
    <property type="match status" value="1"/>
</dbReference>
<comment type="subunit">
    <text evidence="12">Homodimer.</text>
</comment>
<comment type="pathway">
    <text evidence="1 12">One-carbon metabolism; tetrahydrofolate interconversion.</text>
</comment>
<keyword evidence="8 12" id="KW-0368">Histidine biosynthesis</keyword>
<dbReference type="GO" id="GO:0035999">
    <property type="term" value="P:tetrahydrofolate interconversion"/>
    <property type="evidence" value="ECO:0007669"/>
    <property type="project" value="UniProtKB-UniRule"/>
</dbReference>
<dbReference type="SUPFAM" id="SSF51735">
    <property type="entry name" value="NAD(P)-binding Rossmann-fold domains"/>
    <property type="match status" value="1"/>
</dbReference>
<dbReference type="InterPro" id="IPR036291">
    <property type="entry name" value="NAD(P)-bd_dom_sf"/>
</dbReference>
<keyword evidence="5 12" id="KW-0378">Hydrolase</keyword>
<dbReference type="FunFam" id="3.40.50.720:FF:000189">
    <property type="entry name" value="Bifunctional protein FolD"/>
    <property type="match status" value="1"/>
</dbReference>
<comment type="catalytic activity">
    <reaction evidence="12">
        <text>(6R)-5,10-methylene-5,6,7,8-tetrahydrofolate + NADP(+) = (6R)-5,10-methenyltetrahydrofolate + NADPH</text>
        <dbReference type="Rhea" id="RHEA:22812"/>
        <dbReference type="ChEBI" id="CHEBI:15636"/>
        <dbReference type="ChEBI" id="CHEBI:57455"/>
        <dbReference type="ChEBI" id="CHEBI:57783"/>
        <dbReference type="ChEBI" id="CHEBI:58349"/>
        <dbReference type="EC" id="1.5.1.5"/>
    </reaction>
</comment>
<evidence type="ECO:0000256" key="2">
    <source>
        <dbReference type="ARBA" id="ARBA00022563"/>
    </source>
</evidence>
<reference evidence="15 16" key="1">
    <citation type="journal article" date="2013" name="PLoS ONE">
        <title>Genomic analysis of Melioribacter roseus, facultatively anaerobic organotrophic bacterium representing a novel deep lineage within Bacteriodetes/Chlorobi group.</title>
        <authorList>
            <person name="Kadnikov V.V."/>
            <person name="Mardanov A.V."/>
            <person name="Podosokorskaya O.A."/>
            <person name="Gavrilov S.N."/>
            <person name="Kublanov I.V."/>
            <person name="Beletsky A.V."/>
            <person name="Bonch-Osmolovskaya E.A."/>
            <person name="Ravin N.V."/>
        </authorList>
    </citation>
    <scope>NUCLEOTIDE SEQUENCE [LARGE SCALE GENOMIC DNA]</scope>
    <source>
        <strain evidence="16">JCM 17771 / P3M-2</strain>
    </source>
</reference>
<feature type="binding site" evidence="12">
    <location>
        <position position="235"/>
    </location>
    <ligand>
        <name>NADP(+)</name>
        <dbReference type="ChEBI" id="CHEBI:58349"/>
    </ligand>
</feature>
<dbReference type="NCBIfam" id="NF008058">
    <property type="entry name" value="PRK10792.1"/>
    <property type="match status" value="1"/>
</dbReference>
<feature type="domain" description="Tetrahydrofolate dehydrogenase/cyclohydrolase catalytic" evidence="13">
    <location>
        <begin position="5"/>
        <end position="120"/>
    </location>
</feature>
<dbReference type="GO" id="GO:0000105">
    <property type="term" value="P:L-histidine biosynthetic process"/>
    <property type="evidence" value="ECO:0007669"/>
    <property type="project" value="UniProtKB-KW"/>
</dbReference>
<comment type="caution">
    <text evidence="12">Lacks conserved residue(s) required for the propagation of feature annotation.</text>
</comment>
<feature type="binding site" evidence="12">
    <location>
        <begin position="165"/>
        <end position="167"/>
    </location>
    <ligand>
        <name>NADP(+)</name>
        <dbReference type="ChEBI" id="CHEBI:58349"/>
    </ligand>
</feature>
<dbReference type="GO" id="GO:0006164">
    <property type="term" value="P:purine nucleotide biosynthetic process"/>
    <property type="evidence" value="ECO:0007669"/>
    <property type="project" value="UniProtKB-KW"/>
</dbReference>
<dbReference type="Pfam" id="PF00763">
    <property type="entry name" value="THF_DHG_CYH"/>
    <property type="match status" value="1"/>
</dbReference>
<keyword evidence="7 12" id="KW-0560">Oxidoreductase</keyword>
<dbReference type="GO" id="GO:0004488">
    <property type="term" value="F:methylenetetrahydrofolate dehydrogenase (NADP+) activity"/>
    <property type="evidence" value="ECO:0007669"/>
    <property type="project" value="UniProtKB-UniRule"/>
</dbReference>
<evidence type="ECO:0000256" key="7">
    <source>
        <dbReference type="ARBA" id="ARBA00023002"/>
    </source>
</evidence>
<dbReference type="NCBIfam" id="NF010783">
    <property type="entry name" value="PRK14186.1"/>
    <property type="match status" value="1"/>
</dbReference>
<dbReference type="KEGG" id="mro:MROS_1909"/>
<dbReference type="InterPro" id="IPR046346">
    <property type="entry name" value="Aminoacid_DH-like_N_sf"/>
</dbReference>
<dbReference type="EMBL" id="CP003557">
    <property type="protein sequence ID" value="AFN75141.1"/>
    <property type="molecule type" value="Genomic_DNA"/>
</dbReference>
<dbReference type="AlphaFoldDB" id="I7A5H4"/>
<dbReference type="InterPro" id="IPR000672">
    <property type="entry name" value="THF_DH/CycHdrlase"/>
</dbReference>
<keyword evidence="6 12" id="KW-0521">NADP</keyword>
<dbReference type="GO" id="GO:0009086">
    <property type="term" value="P:methionine biosynthetic process"/>
    <property type="evidence" value="ECO:0007669"/>
    <property type="project" value="UniProtKB-KW"/>
</dbReference>
<protein>
    <recommendedName>
        <fullName evidence="12">Bifunctional protein FolD</fullName>
    </recommendedName>
    <domain>
        <recommendedName>
            <fullName evidence="12">Methylenetetrahydrofolate dehydrogenase</fullName>
            <ecNumber evidence="12">1.5.1.5</ecNumber>
        </recommendedName>
    </domain>
    <domain>
        <recommendedName>
            <fullName evidence="12">Methenyltetrahydrofolate cyclohydrolase</fullName>
            <ecNumber evidence="12">3.5.4.9</ecNumber>
        </recommendedName>
    </domain>
</protein>
<dbReference type="HOGENOM" id="CLU_034045_2_0_10"/>
<feature type="domain" description="Tetrahydrofolate dehydrogenase/cyclohydrolase NAD(P)-binding" evidence="14">
    <location>
        <begin position="139"/>
        <end position="290"/>
    </location>
</feature>
<dbReference type="EC" id="1.5.1.5" evidence="12"/>
<evidence type="ECO:0000256" key="8">
    <source>
        <dbReference type="ARBA" id="ARBA00023102"/>
    </source>
</evidence>
<keyword evidence="2 12" id="KW-0554">One-carbon metabolism</keyword>
<dbReference type="GO" id="GO:0005829">
    <property type="term" value="C:cytosol"/>
    <property type="evidence" value="ECO:0007669"/>
    <property type="project" value="TreeGrafter"/>
</dbReference>
<keyword evidence="9 12" id="KW-0486">Methionine biosynthesis</keyword>
<sequence length="294" mass="32214">MAVILDGKKIASDIKAELKESIRKLKSEGKTVPGLVAILVGDNPASKVYVSSKSKDCEEIGIKSKVESLPEDTTEDELLNLIRKYNNDPEYHGILVQLPLPGHIDENRVIETIVPSKDVDGFHPQNVGNLVIGKDTFYPCTPYGIVEILKRYDIETSGKHVVVVGRSNIVGKPVANMMLQKKEGANSIVTVCHSAAKDLSRFTKEADILIAAIGRPKFIKASMVKEGAVVIDVGINRIEDKTTKSGYRLVGDVDYEEVFEKASYITPVPGGVGLMTRAMLLRNTFEAYQKIMGN</sequence>